<organism evidence="6 7">
    <name type="scientific">Trema orientale</name>
    <name type="common">Charcoal tree</name>
    <name type="synonym">Celtis orientalis</name>
    <dbReference type="NCBI Taxonomy" id="63057"/>
    <lineage>
        <taxon>Eukaryota</taxon>
        <taxon>Viridiplantae</taxon>
        <taxon>Streptophyta</taxon>
        <taxon>Embryophyta</taxon>
        <taxon>Tracheophyta</taxon>
        <taxon>Spermatophyta</taxon>
        <taxon>Magnoliopsida</taxon>
        <taxon>eudicotyledons</taxon>
        <taxon>Gunneridae</taxon>
        <taxon>Pentapetalae</taxon>
        <taxon>rosids</taxon>
        <taxon>fabids</taxon>
        <taxon>Rosales</taxon>
        <taxon>Cannabaceae</taxon>
        <taxon>Trema</taxon>
    </lineage>
</organism>
<dbReference type="Gene3D" id="1.10.510.10">
    <property type="entry name" value="Transferase(Phosphotransferase) domain 1"/>
    <property type="match status" value="1"/>
</dbReference>
<accession>A0A2P5G267</accession>
<protein>
    <submittedName>
        <fullName evidence="6">Tyrosine-protein kinase</fullName>
    </submittedName>
</protein>
<comment type="caution">
    <text evidence="6">The sequence shown here is derived from an EMBL/GenBank/DDBJ whole genome shotgun (WGS) entry which is preliminary data.</text>
</comment>
<dbReference type="PANTHER" id="PTHR47973">
    <property type="entry name" value="CYSTEINE-RICH RECEPTOR-LIKE PROTEIN KINASE 3"/>
    <property type="match status" value="1"/>
</dbReference>
<gene>
    <name evidence="6" type="ORF">TorRG33x02_004260</name>
</gene>
<dbReference type="InParanoid" id="A0A2P5G267"/>
<feature type="region of interest" description="Disordered" evidence="5">
    <location>
        <begin position="111"/>
        <end position="143"/>
    </location>
</feature>
<evidence type="ECO:0000256" key="4">
    <source>
        <dbReference type="ARBA" id="ARBA00022840"/>
    </source>
</evidence>
<reference evidence="7" key="1">
    <citation type="submission" date="2016-06" db="EMBL/GenBank/DDBJ databases">
        <title>Parallel loss of symbiosis genes in relatives of nitrogen-fixing non-legume Parasponia.</title>
        <authorList>
            <person name="Van Velzen R."/>
            <person name="Holmer R."/>
            <person name="Bu F."/>
            <person name="Rutten L."/>
            <person name="Van Zeijl A."/>
            <person name="Liu W."/>
            <person name="Santuari L."/>
            <person name="Cao Q."/>
            <person name="Sharma T."/>
            <person name="Shen D."/>
            <person name="Roswanjaya Y."/>
            <person name="Wardhani T."/>
            <person name="Kalhor M.S."/>
            <person name="Jansen J."/>
            <person name="Van den Hoogen J."/>
            <person name="Gungor B."/>
            <person name="Hartog M."/>
            <person name="Hontelez J."/>
            <person name="Verver J."/>
            <person name="Yang W.-C."/>
            <person name="Schijlen E."/>
            <person name="Repin R."/>
            <person name="Schilthuizen M."/>
            <person name="Schranz E."/>
            <person name="Heidstra R."/>
            <person name="Miyata K."/>
            <person name="Fedorova E."/>
            <person name="Kohlen W."/>
            <person name="Bisseling T."/>
            <person name="Smit S."/>
            <person name="Geurts R."/>
        </authorList>
    </citation>
    <scope>NUCLEOTIDE SEQUENCE [LARGE SCALE GENOMIC DNA]</scope>
    <source>
        <strain evidence="7">cv. RG33-2</strain>
    </source>
</reference>
<dbReference type="OrthoDB" id="4062651at2759"/>
<dbReference type="AlphaFoldDB" id="A0A2P5G267"/>
<keyword evidence="3 6" id="KW-0418">Kinase</keyword>
<dbReference type="SUPFAM" id="SSF56112">
    <property type="entry name" value="Protein kinase-like (PK-like)"/>
    <property type="match status" value="1"/>
</dbReference>
<dbReference type="Proteomes" id="UP000237000">
    <property type="component" value="Unassembled WGS sequence"/>
</dbReference>
<keyword evidence="1" id="KW-0808">Transferase</keyword>
<keyword evidence="4" id="KW-0067">ATP-binding</keyword>
<dbReference type="STRING" id="63057.A0A2P5G267"/>
<evidence type="ECO:0000256" key="2">
    <source>
        <dbReference type="ARBA" id="ARBA00022741"/>
    </source>
</evidence>
<dbReference type="GO" id="GO:0016301">
    <property type="term" value="F:kinase activity"/>
    <property type="evidence" value="ECO:0007669"/>
    <property type="project" value="UniProtKB-KW"/>
</dbReference>
<dbReference type="InterPro" id="IPR011009">
    <property type="entry name" value="Kinase-like_dom_sf"/>
</dbReference>
<evidence type="ECO:0000313" key="7">
    <source>
        <dbReference type="Proteomes" id="UP000237000"/>
    </source>
</evidence>
<evidence type="ECO:0000256" key="5">
    <source>
        <dbReference type="SAM" id="MobiDB-lite"/>
    </source>
</evidence>
<sequence>MPIADTYSYGVVVLEILSGQKSNEIKQGDPVGEYLLQRAWKLYESNNLIELVDENLDQDEYELETVTKVIEIALMCIQSSHSLRPTMSEVVVLLKTNSLLEPRPLTRPVFVDVNQRPRGDSSTSTASSSTSNATASISRVLGR</sequence>
<evidence type="ECO:0000313" key="6">
    <source>
        <dbReference type="EMBL" id="POO04122.1"/>
    </source>
</evidence>
<dbReference type="EMBL" id="JXTC01000001">
    <property type="protein sequence ID" value="POO04122.1"/>
    <property type="molecule type" value="Genomic_DNA"/>
</dbReference>
<evidence type="ECO:0000256" key="3">
    <source>
        <dbReference type="ARBA" id="ARBA00022777"/>
    </source>
</evidence>
<evidence type="ECO:0000256" key="1">
    <source>
        <dbReference type="ARBA" id="ARBA00022679"/>
    </source>
</evidence>
<keyword evidence="7" id="KW-1185">Reference proteome</keyword>
<proteinExistence type="predicted"/>
<dbReference type="GO" id="GO:0005524">
    <property type="term" value="F:ATP binding"/>
    <property type="evidence" value="ECO:0007669"/>
    <property type="project" value="UniProtKB-KW"/>
</dbReference>
<feature type="compositionally biased region" description="Low complexity" evidence="5">
    <location>
        <begin position="121"/>
        <end position="143"/>
    </location>
</feature>
<dbReference type="InterPro" id="IPR052059">
    <property type="entry name" value="CR_Ser/Thr_kinase"/>
</dbReference>
<name>A0A2P5G267_TREOI</name>
<keyword evidence="2" id="KW-0547">Nucleotide-binding</keyword>